<feature type="binding site" evidence="12">
    <location>
        <position position="481"/>
    </location>
    <ligand>
        <name>Zn(2+)</name>
        <dbReference type="ChEBI" id="CHEBI:29105"/>
        <label>1</label>
    </ligand>
</feature>
<dbReference type="InterPro" id="IPR014001">
    <property type="entry name" value="Helicase_ATP-bd"/>
</dbReference>
<dbReference type="GO" id="GO:0006302">
    <property type="term" value="P:double-strand break repair"/>
    <property type="evidence" value="ECO:0007669"/>
    <property type="project" value="InterPro"/>
</dbReference>
<evidence type="ECO:0000256" key="12">
    <source>
        <dbReference type="HAMAP-Rule" id="MF_00983"/>
    </source>
</evidence>
<keyword evidence="8 12" id="KW-0067">ATP-binding</keyword>
<feature type="binding site" evidence="12">
    <location>
        <position position="508"/>
    </location>
    <ligand>
        <name>Zn(2+)</name>
        <dbReference type="ChEBI" id="CHEBI:29105"/>
        <label>2</label>
    </ligand>
</feature>
<name>A0A2V1GSR9_9GAMM</name>
<evidence type="ECO:0000256" key="4">
    <source>
        <dbReference type="ARBA" id="ARBA00022741"/>
    </source>
</evidence>
<comment type="similarity">
    <text evidence="12">Belongs to the helicase family. PriA subfamily.</text>
</comment>
<dbReference type="GO" id="GO:0005524">
    <property type="term" value="F:ATP binding"/>
    <property type="evidence" value="ECO:0007669"/>
    <property type="project" value="UniProtKB-UniRule"/>
</dbReference>
<evidence type="ECO:0000313" key="15">
    <source>
        <dbReference type="EMBL" id="PVZ68439.1"/>
    </source>
</evidence>
<keyword evidence="16" id="KW-1185">Reference proteome</keyword>
<dbReference type="NCBIfam" id="TIGR00595">
    <property type="entry name" value="priA"/>
    <property type="match status" value="1"/>
</dbReference>
<dbReference type="HAMAP" id="MF_00983">
    <property type="entry name" value="PriA"/>
    <property type="match status" value="1"/>
</dbReference>
<dbReference type="Pfam" id="PF00271">
    <property type="entry name" value="Helicase_C"/>
    <property type="match status" value="1"/>
</dbReference>
<evidence type="ECO:0000256" key="8">
    <source>
        <dbReference type="ARBA" id="ARBA00022840"/>
    </source>
</evidence>
<evidence type="ECO:0000259" key="13">
    <source>
        <dbReference type="PROSITE" id="PS51192"/>
    </source>
</evidence>
<dbReference type="InterPro" id="IPR027417">
    <property type="entry name" value="P-loop_NTPase"/>
</dbReference>
<keyword evidence="1 12" id="KW-0639">Primosome</keyword>
<proteinExistence type="inferred from homology"/>
<dbReference type="InterPro" id="IPR041222">
    <property type="entry name" value="PriA_3primeBD"/>
</dbReference>
<dbReference type="InterPro" id="IPR001650">
    <property type="entry name" value="Helicase_C-like"/>
</dbReference>
<dbReference type="CDD" id="cd17929">
    <property type="entry name" value="DEXHc_priA"/>
    <property type="match status" value="1"/>
</dbReference>
<dbReference type="SMART" id="SM00490">
    <property type="entry name" value="HELICc"/>
    <property type="match status" value="1"/>
</dbReference>
<evidence type="ECO:0000256" key="6">
    <source>
        <dbReference type="ARBA" id="ARBA00022806"/>
    </source>
</evidence>
<keyword evidence="5 12" id="KW-0378">Hydrolase</keyword>
<keyword evidence="4 12" id="KW-0547">Nucleotide-binding</keyword>
<feature type="binding site" evidence="12">
    <location>
        <position position="521"/>
    </location>
    <ligand>
        <name>Zn(2+)</name>
        <dbReference type="ChEBI" id="CHEBI:29105"/>
        <label>1</label>
    </ligand>
</feature>
<dbReference type="SMART" id="SM00487">
    <property type="entry name" value="DEXDc"/>
    <property type="match status" value="1"/>
</dbReference>
<dbReference type="CDD" id="cd18804">
    <property type="entry name" value="SF2_C_priA"/>
    <property type="match status" value="1"/>
</dbReference>
<evidence type="ECO:0000256" key="11">
    <source>
        <dbReference type="ARBA" id="ARBA00048988"/>
    </source>
</evidence>
<evidence type="ECO:0000256" key="7">
    <source>
        <dbReference type="ARBA" id="ARBA00022833"/>
    </source>
</evidence>
<keyword evidence="10 12" id="KW-0413">Isomerase</keyword>
<dbReference type="GO" id="GO:1990077">
    <property type="term" value="C:primosome complex"/>
    <property type="evidence" value="ECO:0007669"/>
    <property type="project" value="UniProtKB-UniRule"/>
</dbReference>
<evidence type="ECO:0000256" key="2">
    <source>
        <dbReference type="ARBA" id="ARBA00022705"/>
    </source>
</evidence>
<dbReference type="InterPro" id="IPR041236">
    <property type="entry name" value="PriA_C"/>
</dbReference>
<dbReference type="Pfam" id="PF17764">
    <property type="entry name" value="PriA_3primeBD"/>
    <property type="match status" value="1"/>
</dbReference>
<evidence type="ECO:0000256" key="1">
    <source>
        <dbReference type="ARBA" id="ARBA00022515"/>
    </source>
</evidence>
<feature type="domain" description="Helicase C-terminal" evidence="14">
    <location>
        <begin position="513"/>
        <end position="672"/>
    </location>
</feature>
<dbReference type="EMBL" id="QDDL01000005">
    <property type="protein sequence ID" value="PVZ68439.1"/>
    <property type="molecule type" value="Genomic_DNA"/>
</dbReference>
<comment type="function">
    <text evidence="12">Initiates the restart of stalled replication forks, which reloads the replicative helicase on sites other than the origin of replication. Recognizes and binds to abandoned replication forks and remodels them to uncover a helicase loading site. Promotes assembly of the primosome at these replication forks.</text>
</comment>
<dbReference type="GO" id="GO:0008270">
    <property type="term" value="F:zinc ion binding"/>
    <property type="evidence" value="ECO:0007669"/>
    <property type="project" value="UniProtKB-UniRule"/>
</dbReference>
<evidence type="ECO:0000259" key="14">
    <source>
        <dbReference type="PROSITE" id="PS51194"/>
    </source>
</evidence>
<evidence type="ECO:0000256" key="5">
    <source>
        <dbReference type="ARBA" id="ARBA00022801"/>
    </source>
</evidence>
<dbReference type="Pfam" id="PF18074">
    <property type="entry name" value="PriA_C"/>
    <property type="match status" value="1"/>
</dbReference>
<comment type="catalytic activity">
    <reaction evidence="12">
        <text>Couples ATP hydrolysis with the unwinding of duplex DNA by translocating in the 3'-5' direction.</text>
        <dbReference type="EC" id="5.6.2.4"/>
    </reaction>
</comment>
<dbReference type="InterPro" id="IPR005259">
    <property type="entry name" value="PriA"/>
</dbReference>
<dbReference type="NCBIfam" id="NF004065">
    <property type="entry name" value="PRK05580.1-1"/>
    <property type="match status" value="1"/>
</dbReference>
<dbReference type="GO" id="GO:0006269">
    <property type="term" value="P:DNA replication, synthesis of primer"/>
    <property type="evidence" value="ECO:0007669"/>
    <property type="project" value="UniProtKB-KW"/>
</dbReference>
<dbReference type="GO" id="GO:0043138">
    <property type="term" value="F:3'-5' DNA helicase activity"/>
    <property type="evidence" value="ECO:0007669"/>
    <property type="project" value="UniProtKB-EC"/>
</dbReference>
<comment type="cofactor">
    <cofactor evidence="12">
        <name>Zn(2+)</name>
        <dbReference type="ChEBI" id="CHEBI:29105"/>
    </cofactor>
    <text evidence="12">Binds 2 zinc ions per subunit.</text>
</comment>
<comment type="catalytic activity">
    <reaction evidence="11 12">
        <text>ATP + H2O = ADP + phosphate + H(+)</text>
        <dbReference type="Rhea" id="RHEA:13065"/>
        <dbReference type="ChEBI" id="CHEBI:15377"/>
        <dbReference type="ChEBI" id="CHEBI:15378"/>
        <dbReference type="ChEBI" id="CHEBI:30616"/>
        <dbReference type="ChEBI" id="CHEBI:43474"/>
        <dbReference type="ChEBI" id="CHEBI:456216"/>
        <dbReference type="EC" id="5.6.2.4"/>
    </reaction>
</comment>
<dbReference type="Gene3D" id="3.40.50.300">
    <property type="entry name" value="P-loop containing nucleotide triphosphate hydrolases"/>
    <property type="match status" value="2"/>
</dbReference>
<comment type="subunit">
    <text evidence="12">Component of the replication restart primosome.</text>
</comment>
<feature type="binding site" evidence="12">
    <location>
        <position position="478"/>
    </location>
    <ligand>
        <name>Zn(2+)</name>
        <dbReference type="ChEBI" id="CHEBI:29105"/>
        <label>1</label>
    </ligand>
</feature>
<accession>A0A2V1GSR9</accession>
<dbReference type="OrthoDB" id="9759544at2"/>
<evidence type="ECO:0000256" key="10">
    <source>
        <dbReference type="ARBA" id="ARBA00023235"/>
    </source>
</evidence>
<dbReference type="InterPro" id="IPR011545">
    <property type="entry name" value="DEAD/DEAH_box_helicase_dom"/>
</dbReference>
<dbReference type="EC" id="5.6.2.4" evidence="12"/>
<keyword evidence="2 12" id="KW-0235">DNA replication</keyword>
<keyword evidence="6 12" id="KW-0347">Helicase</keyword>
<feature type="binding site" evidence="12">
    <location>
        <position position="487"/>
    </location>
    <ligand>
        <name>Zn(2+)</name>
        <dbReference type="ChEBI" id="CHEBI:29105"/>
        <label>2</label>
    </ligand>
</feature>
<dbReference type="Gene3D" id="3.40.1440.60">
    <property type="entry name" value="PriA, 3(prime) DNA-binding domain"/>
    <property type="match status" value="1"/>
</dbReference>
<feature type="domain" description="Helicase ATP-binding" evidence="13">
    <location>
        <begin position="253"/>
        <end position="419"/>
    </location>
</feature>
<dbReference type="PANTHER" id="PTHR30580:SF0">
    <property type="entry name" value="PRIMOSOMAL PROTEIN N"/>
    <property type="match status" value="1"/>
</dbReference>
<sequence length="773" mass="86347">MKHQLIRVLLPGPLRQHFDYLLDTQLDPVLNGDPLLSASQASIDDSAATPHQVKLIGLRVLAPFGRGKRTGIITALPDSTDCPPEKLKFAQLIDSQPAMTDSLQRLCLWAANYYHHPAGDVLFHALPILLRKGQPNQLPQTIHWQLTERGKKVSLNVVKRAKKQLEVMQQLHNLMQQEQPDSPVSQTIDEQLLRPAGQSRQPLLALEEKGWIESIERPAALDLPEEAPSSALTLSEEQQFAVDSINAKTQSEDKDKGHFAAFLLEGVTGSGKTEVYLQAIETVVAQGKQALVLVPEIGLTPQTLQRFRARFRQPVVVLHSGLTDTARLRAWQAASNGEAAVIIGTRSAIFTPMQSPGLIIVDEEHDNSYKQMEGFRYHARDLAVVRARMEKVPVVLGSATPALESLHNANTDRYQLLKLTHRASDAKEPTKILLDIRSCHLNAGLSPTMRDKIRRTLESNQQVLLFLNRRGFSPVLMCHDCGWLAQCPSCDAKMALHQNPHRLHCHHCDNQRRLPETCPDCKSENMVPVGLGTERLEQELAQTFDDWPVLRVDRDSTRKKGSLDKILQQINAGEPMILLGTQMLAKGHHFPKVTLVGILDVDGAFFSGDFRAGEKLAQLVTQVAGRAGRGELAGEVCLQSRQPEHPQLQGLLKQGYNSWAQQELELREQALLPPFSHMAMLRAEAINADSAKKILQPMADCLKQISSGSLMQMGPLAAPMEKRANRYRQQLLIQADDRRSLHQAMAILLNQPWLQPANSRYRWSIDIDPQDLY</sequence>
<dbReference type="Proteomes" id="UP000244906">
    <property type="component" value="Unassembled WGS sequence"/>
</dbReference>
<dbReference type="PROSITE" id="PS51192">
    <property type="entry name" value="HELICASE_ATP_BIND_1"/>
    <property type="match status" value="1"/>
</dbReference>
<dbReference type="NCBIfam" id="NF004067">
    <property type="entry name" value="PRK05580.1-4"/>
    <property type="match status" value="1"/>
</dbReference>
<dbReference type="Pfam" id="PF00270">
    <property type="entry name" value="DEAD"/>
    <property type="match status" value="1"/>
</dbReference>
<evidence type="ECO:0000256" key="3">
    <source>
        <dbReference type="ARBA" id="ARBA00022723"/>
    </source>
</evidence>
<keyword evidence="9 12" id="KW-0238">DNA-binding</keyword>
<dbReference type="GO" id="GO:0003677">
    <property type="term" value="F:DNA binding"/>
    <property type="evidence" value="ECO:0007669"/>
    <property type="project" value="UniProtKB-UniRule"/>
</dbReference>
<dbReference type="FunFam" id="3.40.50.300:FF:000489">
    <property type="entry name" value="Primosome assembly protein PriA"/>
    <property type="match status" value="1"/>
</dbReference>
<protein>
    <recommendedName>
        <fullName evidence="12">Replication restart protein PriA</fullName>
    </recommendedName>
    <alternativeName>
        <fullName evidence="12">ATP-dependent DNA helicase PriA</fullName>
        <ecNumber evidence="12">5.6.2.4</ecNumber>
    </alternativeName>
    <alternativeName>
        <fullName evidence="12">DNA 3'-5' helicase PriA</fullName>
    </alternativeName>
</protein>
<evidence type="ECO:0000313" key="16">
    <source>
        <dbReference type="Proteomes" id="UP000244906"/>
    </source>
</evidence>
<reference evidence="15 16" key="1">
    <citation type="submission" date="2018-04" db="EMBL/GenBank/DDBJ databases">
        <title>Thalassorhabdus spongiae gen. nov., sp. nov., isolated from a marine sponge in South-West Iceland.</title>
        <authorList>
            <person name="Knobloch S."/>
            <person name="Daussin A."/>
            <person name="Johannsson R."/>
            <person name="Marteinsson V.T."/>
        </authorList>
    </citation>
    <scope>NUCLEOTIDE SEQUENCE [LARGE SCALE GENOMIC DNA]</scope>
    <source>
        <strain evidence="15 16">Hp12</strain>
    </source>
</reference>
<dbReference type="GO" id="GO:0006310">
    <property type="term" value="P:DNA recombination"/>
    <property type="evidence" value="ECO:0007669"/>
    <property type="project" value="InterPro"/>
</dbReference>
<keyword evidence="7 12" id="KW-0862">Zinc</keyword>
<dbReference type="SUPFAM" id="SSF52540">
    <property type="entry name" value="P-loop containing nucleoside triphosphate hydrolases"/>
    <property type="match status" value="2"/>
</dbReference>
<evidence type="ECO:0000256" key="9">
    <source>
        <dbReference type="ARBA" id="ARBA00023125"/>
    </source>
</evidence>
<comment type="caution">
    <text evidence="15">The sequence shown here is derived from an EMBL/GenBank/DDBJ whole genome shotgun (WGS) entry which is preliminary data.</text>
</comment>
<gene>
    <name evidence="12" type="primary">priA</name>
    <name evidence="15" type="ORF">DC094_13300</name>
</gene>
<dbReference type="InterPro" id="IPR042115">
    <property type="entry name" value="PriA_3primeBD_sf"/>
</dbReference>
<dbReference type="PANTHER" id="PTHR30580">
    <property type="entry name" value="PRIMOSOMAL PROTEIN N"/>
    <property type="match status" value="1"/>
</dbReference>
<dbReference type="AlphaFoldDB" id="A0A2V1GSR9"/>
<organism evidence="15 16">
    <name type="scientific">Pelagibaculum spongiae</name>
    <dbReference type="NCBI Taxonomy" id="2080658"/>
    <lineage>
        <taxon>Bacteria</taxon>
        <taxon>Pseudomonadati</taxon>
        <taxon>Pseudomonadota</taxon>
        <taxon>Gammaproteobacteria</taxon>
        <taxon>Oceanospirillales</taxon>
        <taxon>Pelagibaculum</taxon>
    </lineage>
</organism>
<dbReference type="GO" id="GO:0006270">
    <property type="term" value="P:DNA replication initiation"/>
    <property type="evidence" value="ECO:0007669"/>
    <property type="project" value="TreeGrafter"/>
</dbReference>
<dbReference type="InterPro" id="IPR040498">
    <property type="entry name" value="PriA_CRR"/>
</dbReference>
<dbReference type="Pfam" id="PF18319">
    <property type="entry name" value="Zn_ribbon_PriA"/>
    <property type="match status" value="1"/>
</dbReference>
<feature type="binding site" evidence="12">
    <location>
        <position position="505"/>
    </location>
    <ligand>
        <name>Zn(2+)</name>
        <dbReference type="ChEBI" id="CHEBI:29105"/>
        <label>2</label>
    </ligand>
</feature>
<dbReference type="GO" id="GO:0016887">
    <property type="term" value="F:ATP hydrolysis activity"/>
    <property type="evidence" value="ECO:0007669"/>
    <property type="project" value="RHEA"/>
</dbReference>
<feature type="binding site" evidence="12">
    <location>
        <position position="518"/>
    </location>
    <ligand>
        <name>Zn(2+)</name>
        <dbReference type="ChEBI" id="CHEBI:29105"/>
        <label>1</label>
    </ligand>
</feature>
<dbReference type="PROSITE" id="PS51194">
    <property type="entry name" value="HELICASE_CTER"/>
    <property type="match status" value="1"/>
</dbReference>
<feature type="binding site" evidence="12">
    <location>
        <position position="490"/>
    </location>
    <ligand>
        <name>Zn(2+)</name>
        <dbReference type="ChEBI" id="CHEBI:29105"/>
        <label>2</label>
    </ligand>
</feature>
<keyword evidence="3 12" id="KW-0479">Metal-binding</keyword>